<keyword evidence="2" id="KW-1185">Reference proteome</keyword>
<evidence type="ECO:0000313" key="2">
    <source>
        <dbReference type="Proteomes" id="UP001732700"/>
    </source>
</evidence>
<name>A0ACD5WZM6_AVESA</name>
<dbReference type="EnsemblPlants" id="AVESA.00010b.r2.4CG1324720.1">
    <property type="protein sequence ID" value="AVESA.00010b.r2.4CG1324720.1.CDS"/>
    <property type="gene ID" value="AVESA.00010b.r2.4CG1324720"/>
</dbReference>
<dbReference type="Proteomes" id="UP001732700">
    <property type="component" value="Chromosome 4C"/>
</dbReference>
<sequence>MLHLRRCIVARLLSSPATSPIFPLHRLLSAAAPAVSPNPGFAAEEYLVHTCSLTRAQALKVSAKISHIKSPTNPDAVLAFLADLGLAGADIAALVGKDPLFLCAGVERTLSPVVVGLTGLGLSRSEVARLVLLAPDRFRCRSIVSKLQYYLPLFGSSEKLLQALKLGDCDVAKLCLLVPWLLSTNLERVQAMVACAEGLGVPRESMMFRHMLQAVSLLSKEKIAAKLESLKNTFRWSDAEVRIAVCKAPKLLTKSKEALQSRSNFLISDVGLAPAYIAHRPAMLTYSLEGRIRPRYYVLKFLKEKGLLHKDRDYYSTLMISEKEFMEKFVCPHKEAAPHLAEDYAAVCRGEVPT</sequence>
<organism evidence="1 2">
    <name type="scientific">Avena sativa</name>
    <name type="common">Oat</name>
    <dbReference type="NCBI Taxonomy" id="4498"/>
    <lineage>
        <taxon>Eukaryota</taxon>
        <taxon>Viridiplantae</taxon>
        <taxon>Streptophyta</taxon>
        <taxon>Embryophyta</taxon>
        <taxon>Tracheophyta</taxon>
        <taxon>Spermatophyta</taxon>
        <taxon>Magnoliopsida</taxon>
        <taxon>Liliopsida</taxon>
        <taxon>Poales</taxon>
        <taxon>Poaceae</taxon>
        <taxon>BOP clade</taxon>
        <taxon>Pooideae</taxon>
        <taxon>Poodae</taxon>
        <taxon>Poeae</taxon>
        <taxon>Poeae Chloroplast Group 1 (Aveneae type)</taxon>
        <taxon>Aveninae</taxon>
        <taxon>Avena</taxon>
    </lineage>
</organism>
<evidence type="ECO:0000313" key="1">
    <source>
        <dbReference type="EnsemblPlants" id="AVESA.00010b.r2.4CG1324720.1.CDS"/>
    </source>
</evidence>
<protein>
    <submittedName>
        <fullName evidence="1">Uncharacterized protein</fullName>
    </submittedName>
</protein>
<reference evidence="1" key="1">
    <citation type="submission" date="2021-05" db="EMBL/GenBank/DDBJ databases">
        <authorList>
            <person name="Scholz U."/>
            <person name="Mascher M."/>
            <person name="Fiebig A."/>
        </authorList>
    </citation>
    <scope>NUCLEOTIDE SEQUENCE [LARGE SCALE GENOMIC DNA]</scope>
</reference>
<accession>A0ACD5WZM6</accession>
<reference evidence="1" key="2">
    <citation type="submission" date="2025-09" db="UniProtKB">
        <authorList>
            <consortium name="EnsemblPlants"/>
        </authorList>
    </citation>
    <scope>IDENTIFICATION</scope>
</reference>
<proteinExistence type="predicted"/>